<feature type="coiled-coil region" evidence="1">
    <location>
        <begin position="74"/>
        <end position="108"/>
    </location>
</feature>
<evidence type="ECO:0008006" key="4">
    <source>
        <dbReference type="Google" id="ProtNLM"/>
    </source>
</evidence>
<evidence type="ECO:0000313" key="2">
    <source>
        <dbReference type="EMBL" id="ETO82600.1"/>
    </source>
</evidence>
<dbReference type="OrthoDB" id="99298at2759"/>
<dbReference type="EMBL" id="ANJA01000669">
    <property type="protein sequence ID" value="ETO82600.1"/>
    <property type="molecule type" value="Genomic_DNA"/>
</dbReference>
<sequence length="347" mass="38934">MAEPSVASFPKFLRTTTMASFLSGEKSASATSPARPEDTAVLMRGGRGRGRRMRVISKSKLPRMNNSERGKFYRQKYREYEDQLDRDVQRLQDEVNELQRLLELRQILPHQYPRISIDEVRAAIQVVYGGLIRLHERWVSESPTANLVAMDSDELRSAEHTLEQLQVYPSQSERFIAQHQNSSAPLVFKLESIKIQGSSDSRIVAAHGHLYVQYQPADLEMLFPVVRHNKHLAARLLAKEVAYDCTYHFHTSAPYRASELAFVSVDVDAVGGLLAMIPSLQCVQALLSPDCSGMMTEEVTAGSRINSTNRYERSPALLAAAIRAVDEQEYSSSPSPPRPMALAFILS</sequence>
<accession>A0A081AUN9</accession>
<comment type="caution">
    <text evidence="2">The sequence shown here is derived from an EMBL/GenBank/DDBJ whole genome shotgun (WGS) entry which is preliminary data.</text>
</comment>
<dbReference type="AlphaFoldDB" id="A0A081AUN9"/>
<keyword evidence="1" id="KW-0175">Coiled coil</keyword>
<reference evidence="2 3" key="1">
    <citation type="submission" date="2013-11" db="EMBL/GenBank/DDBJ databases">
        <title>The Genome Sequence of Phytophthora parasitica P1976.</title>
        <authorList>
            <consortium name="The Broad Institute Genomics Platform"/>
            <person name="Russ C."/>
            <person name="Tyler B."/>
            <person name="Panabieres F."/>
            <person name="Shan W."/>
            <person name="Tripathy S."/>
            <person name="Grunwald N."/>
            <person name="Machado M."/>
            <person name="Johnson C.S."/>
            <person name="Walker B."/>
            <person name="Young S."/>
            <person name="Zeng Q."/>
            <person name="Gargeya S."/>
            <person name="Fitzgerald M."/>
            <person name="Haas B."/>
            <person name="Abouelleil A."/>
            <person name="Allen A.W."/>
            <person name="Alvarado L."/>
            <person name="Arachchi H.M."/>
            <person name="Berlin A.M."/>
            <person name="Chapman S.B."/>
            <person name="Gainer-Dewar J."/>
            <person name="Goldberg J."/>
            <person name="Griggs A."/>
            <person name="Gujja S."/>
            <person name="Hansen M."/>
            <person name="Howarth C."/>
            <person name="Imamovic A."/>
            <person name="Ireland A."/>
            <person name="Larimer J."/>
            <person name="McCowan C."/>
            <person name="Murphy C."/>
            <person name="Pearson M."/>
            <person name="Poon T.W."/>
            <person name="Priest M."/>
            <person name="Roberts A."/>
            <person name="Saif S."/>
            <person name="Shea T."/>
            <person name="Sisk P."/>
            <person name="Sykes S."/>
            <person name="Wortman J."/>
            <person name="Nusbaum C."/>
            <person name="Birren B."/>
        </authorList>
    </citation>
    <scope>NUCLEOTIDE SEQUENCE [LARGE SCALE GENOMIC DNA]</scope>
    <source>
        <strain evidence="2 3">P1976</strain>
    </source>
</reference>
<evidence type="ECO:0000313" key="3">
    <source>
        <dbReference type="Proteomes" id="UP000028582"/>
    </source>
</evidence>
<evidence type="ECO:0000256" key="1">
    <source>
        <dbReference type="SAM" id="Coils"/>
    </source>
</evidence>
<proteinExistence type="predicted"/>
<gene>
    <name evidence="2" type="ORF">F444_03275</name>
</gene>
<name>A0A081AUN9_PHYNI</name>
<organism evidence="2 3">
    <name type="scientific">Phytophthora nicotianae P1976</name>
    <dbReference type="NCBI Taxonomy" id="1317066"/>
    <lineage>
        <taxon>Eukaryota</taxon>
        <taxon>Sar</taxon>
        <taxon>Stramenopiles</taxon>
        <taxon>Oomycota</taxon>
        <taxon>Peronosporomycetes</taxon>
        <taxon>Peronosporales</taxon>
        <taxon>Peronosporaceae</taxon>
        <taxon>Phytophthora</taxon>
    </lineage>
</organism>
<dbReference type="Proteomes" id="UP000028582">
    <property type="component" value="Unassembled WGS sequence"/>
</dbReference>
<protein>
    <recommendedName>
        <fullName evidence="4">BZIP domain-containing protein</fullName>
    </recommendedName>
</protein>